<evidence type="ECO:0000259" key="16">
    <source>
        <dbReference type="Pfam" id="PF02784"/>
    </source>
</evidence>
<evidence type="ECO:0000256" key="10">
    <source>
        <dbReference type="ARBA" id="ARBA00066427"/>
    </source>
</evidence>
<evidence type="ECO:0000256" key="7">
    <source>
        <dbReference type="ARBA" id="ARBA00050464"/>
    </source>
</evidence>
<dbReference type="Proteomes" id="UP000066549">
    <property type="component" value="Chromosome"/>
</dbReference>
<evidence type="ECO:0000259" key="15">
    <source>
        <dbReference type="Pfam" id="PF00278"/>
    </source>
</evidence>
<evidence type="ECO:0000256" key="8">
    <source>
        <dbReference type="ARBA" id="ARBA00060643"/>
    </source>
</evidence>
<proteinExistence type="inferred from homology"/>
<keyword evidence="5 12" id="KW-0457">Lysine biosynthesis</keyword>
<comment type="similarity">
    <text evidence="9 12">Belongs to the Orn/Lys/Arg decarboxylase class-II family. LysA subfamily.</text>
</comment>
<evidence type="ECO:0000256" key="3">
    <source>
        <dbReference type="ARBA" id="ARBA00022793"/>
    </source>
</evidence>
<feature type="active site" description="Proton donor" evidence="13">
    <location>
        <position position="344"/>
    </location>
</feature>
<dbReference type="SUPFAM" id="SSF50621">
    <property type="entry name" value="Alanine racemase C-terminal domain-like"/>
    <property type="match status" value="1"/>
</dbReference>
<dbReference type="InterPro" id="IPR000183">
    <property type="entry name" value="Orn/DAP/Arg_de-COase"/>
</dbReference>
<keyword evidence="2 12" id="KW-0028">Amino-acid biosynthesis</keyword>
<dbReference type="Pfam" id="PF02784">
    <property type="entry name" value="Orn_Arg_deC_N"/>
    <property type="match status" value="1"/>
</dbReference>
<dbReference type="PRINTS" id="PR01181">
    <property type="entry name" value="DAPDCRBXLASE"/>
</dbReference>
<comment type="pathway">
    <text evidence="8 12 14">Amino-acid biosynthesis; L-lysine biosynthesis via DAP pathway; L-lysine from DL-2,6-diaminopimelate: step 1/1.</text>
</comment>
<dbReference type="InterPro" id="IPR022643">
    <property type="entry name" value="De-COase2_C"/>
</dbReference>
<evidence type="ECO:0000256" key="11">
    <source>
        <dbReference type="ARBA" id="ARBA00074972"/>
    </source>
</evidence>
<dbReference type="UniPathway" id="UPA00034">
    <property type="reaction ID" value="UER00027"/>
</dbReference>
<dbReference type="EC" id="4.1.1.20" evidence="10 12"/>
<evidence type="ECO:0000313" key="17">
    <source>
        <dbReference type="EMBL" id="AKO65888.1"/>
    </source>
</evidence>
<name>A0A0H4J2C3_9PROT</name>
<evidence type="ECO:0000256" key="4">
    <source>
        <dbReference type="ARBA" id="ARBA00022898"/>
    </source>
</evidence>
<dbReference type="InterPro" id="IPR022644">
    <property type="entry name" value="De-COase2_N"/>
</dbReference>
<feature type="binding site" evidence="12">
    <location>
        <begin position="275"/>
        <end position="278"/>
    </location>
    <ligand>
        <name>pyridoxal 5'-phosphate</name>
        <dbReference type="ChEBI" id="CHEBI:597326"/>
    </ligand>
</feature>
<evidence type="ECO:0000256" key="12">
    <source>
        <dbReference type="HAMAP-Rule" id="MF_02120"/>
    </source>
</evidence>
<dbReference type="Gene3D" id="2.40.37.10">
    <property type="entry name" value="Lyase, Ornithine Decarboxylase, Chain A, domain 1"/>
    <property type="match status" value="1"/>
</dbReference>
<dbReference type="PANTHER" id="PTHR43727">
    <property type="entry name" value="DIAMINOPIMELATE DECARBOXYLASE"/>
    <property type="match status" value="1"/>
</dbReference>
<feature type="binding site" evidence="12">
    <location>
        <position position="314"/>
    </location>
    <ligand>
        <name>substrate</name>
    </ligand>
</feature>
<evidence type="ECO:0000256" key="13">
    <source>
        <dbReference type="PIRSR" id="PIRSR600183-50"/>
    </source>
</evidence>
<dbReference type="FunFam" id="2.40.37.10:FF:000003">
    <property type="entry name" value="Diaminopimelate decarboxylase"/>
    <property type="match status" value="1"/>
</dbReference>
<comment type="function">
    <text evidence="12">Specifically catalyzes the decarboxylation of meso-diaminopimelate (meso-DAP) to L-lysine.</text>
</comment>
<evidence type="ECO:0000256" key="2">
    <source>
        <dbReference type="ARBA" id="ARBA00022605"/>
    </source>
</evidence>
<accession>A0A0H4J2C3</accession>
<reference evidence="17 18" key="1">
    <citation type="submission" date="2015-03" db="EMBL/GenBank/DDBJ databases">
        <title>Comparative analysis of the OM43 clade including a novel species from Red Sea uncovers genomic and metabolic diversity among marine methylotrophs.</title>
        <authorList>
            <person name="Jimenez-Infante F."/>
            <person name="Ngugi D.K."/>
            <person name="Vinu M."/>
            <person name="Alam I."/>
            <person name="Kamau A."/>
            <person name="Blom J."/>
            <person name="Bajic V.B."/>
            <person name="Stingl U."/>
        </authorList>
    </citation>
    <scope>NUCLEOTIDE SEQUENCE [LARGE SCALE GENOMIC DNA]</scope>
    <source>
        <strain evidence="17 18">MBRSH7</strain>
    </source>
</reference>
<dbReference type="InterPro" id="IPR002986">
    <property type="entry name" value="DAP_deCOOHase_LysA"/>
</dbReference>
<feature type="binding site" evidence="12">
    <location>
        <position position="345"/>
    </location>
    <ligand>
        <name>substrate</name>
    </ligand>
</feature>
<feature type="binding site" evidence="12">
    <location>
        <position position="372"/>
    </location>
    <ligand>
        <name>substrate</name>
    </ligand>
</feature>
<comment type="cofactor">
    <cofactor evidence="1 12 13 14">
        <name>pyridoxal 5'-phosphate</name>
        <dbReference type="ChEBI" id="CHEBI:597326"/>
    </cofactor>
</comment>
<evidence type="ECO:0000256" key="5">
    <source>
        <dbReference type="ARBA" id="ARBA00023154"/>
    </source>
</evidence>
<evidence type="ECO:0000256" key="1">
    <source>
        <dbReference type="ARBA" id="ARBA00001933"/>
    </source>
</evidence>
<keyword evidence="4 12" id="KW-0663">Pyridoxal phosphate</keyword>
<dbReference type="GO" id="GO:0009089">
    <property type="term" value="P:lysine biosynthetic process via diaminopimelate"/>
    <property type="evidence" value="ECO:0007669"/>
    <property type="project" value="UniProtKB-UniRule"/>
</dbReference>
<feature type="binding site" evidence="12">
    <location>
        <position position="241"/>
    </location>
    <ligand>
        <name>pyridoxal 5'-phosphate</name>
        <dbReference type="ChEBI" id="CHEBI:597326"/>
    </ligand>
</feature>
<dbReference type="OrthoDB" id="9802241at2"/>
<evidence type="ECO:0000256" key="9">
    <source>
        <dbReference type="ARBA" id="ARBA00060983"/>
    </source>
</evidence>
<keyword evidence="18" id="KW-1185">Reference proteome</keyword>
<protein>
    <recommendedName>
        <fullName evidence="11 12">Diaminopimelate decarboxylase</fullName>
        <shortName evidence="12">DAP decarboxylase</shortName>
        <shortName evidence="12">DAPDC</shortName>
        <ecNumber evidence="10 12">4.1.1.20</ecNumber>
    </recommendedName>
</protein>
<dbReference type="EMBL" id="CP011002">
    <property type="protein sequence ID" value="AKO65888.1"/>
    <property type="molecule type" value="Genomic_DNA"/>
</dbReference>
<dbReference type="AlphaFoldDB" id="A0A0H4J2C3"/>
<dbReference type="GO" id="GO:0008836">
    <property type="term" value="F:diaminopimelate decarboxylase activity"/>
    <property type="evidence" value="ECO:0007669"/>
    <property type="project" value="UniProtKB-UniRule"/>
</dbReference>
<keyword evidence="6 12" id="KW-0456">Lyase</keyword>
<feature type="modified residue" description="N6-(pyridoxal phosphate)lysine" evidence="12 13">
    <location>
        <position position="62"/>
    </location>
</feature>
<evidence type="ECO:0000313" key="18">
    <source>
        <dbReference type="Proteomes" id="UP000066549"/>
    </source>
</evidence>
<dbReference type="Gene3D" id="3.20.20.10">
    <property type="entry name" value="Alanine racemase"/>
    <property type="match status" value="1"/>
</dbReference>
<sequence>MNKSLLRKESSHYFIEDVKLTDIAQKFGTPAYVYSKKHILDQINFLQNALSDIDHLICFAVKANSNLSILKLFKECGCGFDIVSGGELQRVLTVDSLNSKIVFSGVGKSFSEIEMALNNNILAFNVESEEELFRINNISQRLSKIAKVSIRVNPNVDAKTHPYISTGLKDNKFGIDETSAIKLYKKAAKLDHIKITGIDCHIGSQLTDLSPFEDAFIKLASLIDELESNQIAVEHIDIGGGIGISYNNEDISPIDFYVQMIKKYLLKYNKKIILEPGRFLIGKAGLMLTNVEYIKKSEHKNFVLVDAAMNDLMRPSLYNAFHEVINLSDTQDSNDIFDIVGPICETGDFLAKDRNIKANQGDILAIMDAGAYGFSMSSNYNSRPRIPEIIVDKDEFYLIRERENFCDLIAHEEKFLK</sequence>
<dbReference type="PROSITE" id="PS00879">
    <property type="entry name" value="ODR_DC_2_2"/>
    <property type="match status" value="1"/>
</dbReference>
<feature type="binding site" evidence="12">
    <location>
        <position position="278"/>
    </location>
    <ligand>
        <name>substrate</name>
    </ligand>
</feature>
<dbReference type="PATRIC" id="fig|1623450.3.peg.794"/>
<dbReference type="InterPro" id="IPR009006">
    <property type="entry name" value="Ala_racemase/Decarboxylase_C"/>
</dbReference>
<dbReference type="InterPro" id="IPR022657">
    <property type="entry name" value="De-COase2_CS"/>
</dbReference>
<evidence type="ECO:0000256" key="14">
    <source>
        <dbReference type="RuleBase" id="RU003738"/>
    </source>
</evidence>
<dbReference type="PANTHER" id="PTHR43727:SF2">
    <property type="entry name" value="GROUP IV DECARBOXYLASE"/>
    <property type="match status" value="1"/>
</dbReference>
<keyword evidence="3 12" id="KW-0210">Decarboxylase</keyword>
<gene>
    <name evidence="12" type="primary">lysA</name>
    <name evidence="17" type="ORF">VI33_04010</name>
</gene>
<feature type="domain" description="Orn/DAP/Arg decarboxylase 2 C-terminal" evidence="15">
    <location>
        <begin position="32"/>
        <end position="370"/>
    </location>
</feature>
<dbReference type="SUPFAM" id="SSF51419">
    <property type="entry name" value="PLP-binding barrel"/>
    <property type="match status" value="1"/>
</dbReference>
<dbReference type="InterPro" id="IPR029066">
    <property type="entry name" value="PLP-binding_barrel"/>
</dbReference>
<comment type="subunit">
    <text evidence="12">Homodimer.</text>
</comment>
<dbReference type="CDD" id="cd06828">
    <property type="entry name" value="PLPDE_III_DapDC"/>
    <property type="match status" value="1"/>
</dbReference>
<dbReference type="Pfam" id="PF00278">
    <property type="entry name" value="Orn_DAP_Arg_deC"/>
    <property type="match status" value="1"/>
</dbReference>
<dbReference type="PRINTS" id="PR01179">
    <property type="entry name" value="ODADCRBXLASE"/>
</dbReference>
<feature type="binding site" evidence="12">
    <location>
        <position position="372"/>
    </location>
    <ligand>
        <name>pyridoxal 5'-phosphate</name>
        <dbReference type="ChEBI" id="CHEBI:597326"/>
    </ligand>
</feature>
<dbReference type="NCBIfam" id="TIGR01048">
    <property type="entry name" value="lysA"/>
    <property type="match status" value="1"/>
</dbReference>
<dbReference type="HAMAP" id="MF_02120">
    <property type="entry name" value="LysA"/>
    <property type="match status" value="1"/>
</dbReference>
<dbReference type="GO" id="GO:0030170">
    <property type="term" value="F:pyridoxal phosphate binding"/>
    <property type="evidence" value="ECO:0007669"/>
    <property type="project" value="UniProtKB-UniRule"/>
</dbReference>
<comment type="catalytic activity">
    <reaction evidence="7 12 14">
        <text>meso-2,6-diaminopimelate + H(+) = L-lysine + CO2</text>
        <dbReference type="Rhea" id="RHEA:15101"/>
        <dbReference type="ChEBI" id="CHEBI:15378"/>
        <dbReference type="ChEBI" id="CHEBI:16526"/>
        <dbReference type="ChEBI" id="CHEBI:32551"/>
        <dbReference type="ChEBI" id="CHEBI:57791"/>
        <dbReference type="EC" id="4.1.1.20"/>
    </reaction>
</comment>
<organism evidence="17 18">
    <name type="scientific">Methylophilales bacterium MBRS-H7</name>
    <dbReference type="NCBI Taxonomy" id="1623450"/>
    <lineage>
        <taxon>Bacteria</taxon>
        <taxon>Pseudomonadati</taxon>
        <taxon>Pseudomonadota</taxon>
        <taxon>Betaproteobacteria</taxon>
        <taxon>Nitrosomonadales</taxon>
        <taxon>OM43 clade</taxon>
    </lineage>
</organism>
<feature type="domain" description="Orn/DAP/Arg decarboxylase 2 N-terminal" evidence="16">
    <location>
        <begin position="38"/>
        <end position="281"/>
    </location>
</feature>
<dbReference type="FunFam" id="3.20.20.10:FF:000003">
    <property type="entry name" value="Diaminopimelate decarboxylase"/>
    <property type="match status" value="1"/>
</dbReference>
<feature type="binding site" evidence="12">
    <location>
        <position position="318"/>
    </location>
    <ligand>
        <name>substrate</name>
    </ligand>
</feature>
<evidence type="ECO:0000256" key="6">
    <source>
        <dbReference type="ARBA" id="ARBA00023239"/>
    </source>
</evidence>